<dbReference type="Proteomes" id="UP000324222">
    <property type="component" value="Unassembled WGS sequence"/>
</dbReference>
<evidence type="ECO:0000313" key="2">
    <source>
        <dbReference type="Proteomes" id="UP000324222"/>
    </source>
</evidence>
<dbReference type="EMBL" id="VSRR010004907">
    <property type="protein sequence ID" value="MPC41053.1"/>
    <property type="molecule type" value="Genomic_DNA"/>
</dbReference>
<comment type="caution">
    <text evidence="1">The sequence shown here is derived from an EMBL/GenBank/DDBJ whole genome shotgun (WGS) entry which is preliminary data.</text>
</comment>
<proteinExistence type="predicted"/>
<evidence type="ECO:0000313" key="1">
    <source>
        <dbReference type="EMBL" id="MPC41053.1"/>
    </source>
</evidence>
<organism evidence="1 2">
    <name type="scientific">Portunus trituberculatus</name>
    <name type="common">Swimming crab</name>
    <name type="synonym">Neptunus trituberculatus</name>
    <dbReference type="NCBI Taxonomy" id="210409"/>
    <lineage>
        <taxon>Eukaryota</taxon>
        <taxon>Metazoa</taxon>
        <taxon>Ecdysozoa</taxon>
        <taxon>Arthropoda</taxon>
        <taxon>Crustacea</taxon>
        <taxon>Multicrustacea</taxon>
        <taxon>Malacostraca</taxon>
        <taxon>Eumalacostraca</taxon>
        <taxon>Eucarida</taxon>
        <taxon>Decapoda</taxon>
        <taxon>Pleocyemata</taxon>
        <taxon>Brachyura</taxon>
        <taxon>Eubrachyura</taxon>
        <taxon>Portunoidea</taxon>
        <taxon>Portunidae</taxon>
        <taxon>Portuninae</taxon>
        <taxon>Portunus</taxon>
    </lineage>
</organism>
<keyword evidence="2" id="KW-1185">Reference proteome</keyword>
<dbReference type="AlphaFoldDB" id="A0A5B7F7J4"/>
<accession>A0A5B7F7J4</accession>
<protein>
    <submittedName>
        <fullName evidence="1">Uncharacterized protein</fullName>
    </submittedName>
</protein>
<gene>
    <name evidence="1" type="ORF">E2C01_034634</name>
</gene>
<reference evidence="1 2" key="1">
    <citation type="submission" date="2019-05" db="EMBL/GenBank/DDBJ databases">
        <title>Another draft genome of Portunus trituberculatus and its Hox gene families provides insights of decapod evolution.</title>
        <authorList>
            <person name="Jeong J.-H."/>
            <person name="Song I."/>
            <person name="Kim S."/>
            <person name="Choi T."/>
            <person name="Kim D."/>
            <person name="Ryu S."/>
            <person name="Kim W."/>
        </authorList>
    </citation>
    <scope>NUCLEOTIDE SEQUENCE [LARGE SCALE GENOMIC DNA]</scope>
    <source>
        <tissue evidence="1">Muscle</tissue>
    </source>
</reference>
<sequence>MKLLQLWKCNEEEEEELRGYLTPASAHVYKIRPEGSETGLFPFTYGLYLLLQGSITPYEHLSQTVLLYPGLPGLALT</sequence>
<name>A0A5B7F7J4_PORTR</name>